<accession>A0A6G1ISB5</accession>
<dbReference type="Pfam" id="PF07690">
    <property type="entry name" value="MFS_1"/>
    <property type="match status" value="1"/>
</dbReference>
<evidence type="ECO:0000256" key="1">
    <source>
        <dbReference type="ARBA" id="ARBA00004141"/>
    </source>
</evidence>
<evidence type="ECO:0000256" key="5">
    <source>
        <dbReference type="ARBA" id="ARBA00023136"/>
    </source>
</evidence>
<evidence type="ECO:0000256" key="6">
    <source>
        <dbReference type="SAM" id="MobiDB-lite"/>
    </source>
</evidence>
<organism evidence="9 10">
    <name type="scientific">Lentithecium fluviatile CBS 122367</name>
    <dbReference type="NCBI Taxonomy" id="1168545"/>
    <lineage>
        <taxon>Eukaryota</taxon>
        <taxon>Fungi</taxon>
        <taxon>Dikarya</taxon>
        <taxon>Ascomycota</taxon>
        <taxon>Pezizomycotina</taxon>
        <taxon>Dothideomycetes</taxon>
        <taxon>Pleosporomycetidae</taxon>
        <taxon>Pleosporales</taxon>
        <taxon>Massarineae</taxon>
        <taxon>Lentitheciaceae</taxon>
        <taxon>Lentithecium</taxon>
    </lineage>
</organism>
<evidence type="ECO:0000313" key="10">
    <source>
        <dbReference type="Proteomes" id="UP000799291"/>
    </source>
</evidence>
<dbReference type="EMBL" id="MU005594">
    <property type="protein sequence ID" value="KAF2680853.1"/>
    <property type="molecule type" value="Genomic_DNA"/>
</dbReference>
<feature type="transmembrane region" description="Helical" evidence="7">
    <location>
        <begin position="405"/>
        <end position="434"/>
    </location>
</feature>
<dbReference type="InterPro" id="IPR011701">
    <property type="entry name" value="MFS"/>
</dbReference>
<feature type="transmembrane region" description="Helical" evidence="7">
    <location>
        <begin position="162"/>
        <end position="180"/>
    </location>
</feature>
<dbReference type="PROSITE" id="PS50850">
    <property type="entry name" value="MFS"/>
    <property type="match status" value="1"/>
</dbReference>
<evidence type="ECO:0000256" key="2">
    <source>
        <dbReference type="ARBA" id="ARBA00022448"/>
    </source>
</evidence>
<keyword evidence="2" id="KW-0813">Transport</keyword>
<feature type="compositionally biased region" description="Low complexity" evidence="6">
    <location>
        <begin position="14"/>
        <end position="29"/>
    </location>
</feature>
<dbReference type="Gene3D" id="1.20.1250.20">
    <property type="entry name" value="MFS general substrate transporter like domains"/>
    <property type="match status" value="1"/>
</dbReference>
<dbReference type="GO" id="GO:0022857">
    <property type="term" value="F:transmembrane transporter activity"/>
    <property type="evidence" value="ECO:0007669"/>
    <property type="project" value="InterPro"/>
</dbReference>
<feature type="transmembrane region" description="Helical" evidence="7">
    <location>
        <begin position="502"/>
        <end position="521"/>
    </location>
</feature>
<dbReference type="InterPro" id="IPR036259">
    <property type="entry name" value="MFS_trans_sf"/>
</dbReference>
<gene>
    <name evidence="9" type="ORF">K458DRAFT_344699</name>
</gene>
<comment type="subcellular location">
    <subcellularLocation>
        <location evidence="1">Membrane</location>
        <topology evidence="1">Multi-pass membrane protein</topology>
    </subcellularLocation>
</comment>
<evidence type="ECO:0000256" key="4">
    <source>
        <dbReference type="ARBA" id="ARBA00022989"/>
    </source>
</evidence>
<keyword evidence="10" id="KW-1185">Reference proteome</keyword>
<keyword evidence="4 7" id="KW-1133">Transmembrane helix</keyword>
<dbReference type="OrthoDB" id="10262656at2759"/>
<evidence type="ECO:0000313" key="9">
    <source>
        <dbReference type="EMBL" id="KAF2680853.1"/>
    </source>
</evidence>
<reference evidence="9" key="1">
    <citation type="journal article" date="2020" name="Stud. Mycol.">
        <title>101 Dothideomycetes genomes: a test case for predicting lifestyles and emergence of pathogens.</title>
        <authorList>
            <person name="Haridas S."/>
            <person name="Albert R."/>
            <person name="Binder M."/>
            <person name="Bloem J."/>
            <person name="Labutti K."/>
            <person name="Salamov A."/>
            <person name="Andreopoulos B."/>
            <person name="Baker S."/>
            <person name="Barry K."/>
            <person name="Bills G."/>
            <person name="Bluhm B."/>
            <person name="Cannon C."/>
            <person name="Castanera R."/>
            <person name="Culley D."/>
            <person name="Daum C."/>
            <person name="Ezra D."/>
            <person name="Gonzalez J."/>
            <person name="Henrissat B."/>
            <person name="Kuo A."/>
            <person name="Liang C."/>
            <person name="Lipzen A."/>
            <person name="Lutzoni F."/>
            <person name="Magnuson J."/>
            <person name="Mondo S."/>
            <person name="Nolan M."/>
            <person name="Ohm R."/>
            <person name="Pangilinan J."/>
            <person name="Park H.-J."/>
            <person name="Ramirez L."/>
            <person name="Alfaro M."/>
            <person name="Sun H."/>
            <person name="Tritt A."/>
            <person name="Yoshinaga Y."/>
            <person name="Zwiers L.-H."/>
            <person name="Turgeon B."/>
            <person name="Goodwin S."/>
            <person name="Spatafora J."/>
            <person name="Crous P."/>
            <person name="Grigoriev I."/>
        </authorList>
    </citation>
    <scope>NUCLEOTIDE SEQUENCE</scope>
    <source>
        <strain evidence="9">CBS 122367</strain>
    </source>
</reference>
<dbReference type="CDD" id="cd17330">
    <property type="entry name" value="MFS_SLC46_TetA_like"/>
    <property type="match status" value="1"/>
</dbReference>
<dbReference type="PANTHER" id="PTHR23504:SF6">
    <property type="entry name" value="MULTIDRUG TRANSPORTER, PUTATIVE (AFU_ORTHOLOGUE AFUA_4G08740)-RELATED"/>
    <property type="match status" value="1"/>
</dbReference>
<dbReference type="Proteomes" id="UP000799291">
    <property type="component" value="Unassembled WGS sequence"/>
</dbReference>
<dbReference type="InterPro" id="IPR020846">
    <property type="entry name" value="MFS_dom"/>
</dbReference>
<sequence>MSSKDFATDTYPESRSSSESSDLSSVAGSKSSTPLRKSLEYAESTHLLGQEGTRLDANAIPTRTHVSSPAERDRRQLDLIIETNVQAGTALPHVDETENAEAIKEKPVTWRSLPRKDQLLVLTLARLSEPLTQTSLGSYIYYQLQSFNPSLPDSAIASQAGIVHAAFPAAQFLTAILWGRFADSEYGGRKRVIWIGLLGTMISIIGFGFSHSFAMAVSFRCLGGVLNGNIGVMRTMISEIIKEKKYQSRAFLILPMTFNIGVIIGPILGGLLADPVGSYPAIFGPNSLLGGKDGVRWMMEWPYALPNLMSACFLFISTLAVLFFLEETSELCRHKSDPTLRIGRWIRRHIFRQNIVLDHGYTAVPGDEYSSLEIQMTPTSAHRNAPARPDEESTKMRRKLSFKRIWTRNLINTLLAHGFLAMHVGTFNSLWYIYLSTPRYNPADPHPPGFHPHGLHFSGGLALPPPKIGLALAILGVIGISLQLFIYPSLSHRLGTALSYRIFLALFPITYFLAPFLSVVPSTTTPPAGVSGFLIWTSITTVLFIQVLARTFALPCTTILVNNCCPHPSVLGTVHGLGQSVSSLTRTFGPVMFGWIFGRGLEMGVVGLGWWILAGVAVLGCVVAQVVREGDGHEILLKGEVRGKDGVVRRVE</sequence>
<evidence type="ECO:0000256" key="3">
    <source>
        <dbReference type="ARBA" id="ARBA00022692"/>
    </source>
</evidence>
<keyword evidence="5 7" id="KW-0472">Membrane</keyword>
<keyword evidence="3 7" id="KW-0812">Transmembrane</keyword>
<feature type="transmembrane region" description="Helical" evidence="7">
    <location>
        <begin position="533"/>
        <end position="553"/>
    </location>
</feature>
<feature type="region of interest" description="Disordered" evidence="6">
    <location>
        <begin position="1"/>
        <end position="38"/>
    </location>
</feature>
<dbReference type="SUPFAM" id="SSF103473">
    <property type="entry name" value="MFS general substrate transporter"/>
    <property type="match status" value="1"/>
</dbReference>
<feature type="transmembrane region" description="Helical" evidence="7">
    <location>
        <begin position="468"/>
        <end position="490"/>
    </location>
</feature>
<feature type="transmembrane region" description="Helical" evidence="7">
    <location>
        <begin position="249"/>
        <end position="273"/>
    </location>
</feature>
<dbReference type="AlphaFoldDB" id="A0A6G1ISB5"/>
<feature type="transmembrane region" description="Helical" evidence="7">
    <location>
        <begin position="303"/>
        <end position="325"/>
    </location>
</feature>
<evidence type="ECO:0000256" key="7">
    <source>
        <dbReference type="SAM" id="Phobius"/>
    </source>
</evidence>
<protein>
    <submittedName>
        <fullName evidence="9">MFS general substrate transporter</fullName>
    </submittedName>
</protein>
<name>A0A6G1ISB5_9PLEO</name>
<evidence type="ECO:0000259" key="8">
    <source>
        <dbReference type="PROSITE" id="PS50850"/>
    </source>
</evidence>
<dbReference type="PANTHER" id="PTHR23504">
    <property type="entry name" value="MAJOR FACILITATOR SUPERFAMILY DOMAIN-CONTAINING PROTEIN 10"/>
    <property type="match status" value="1"/>
</dbReference>
<proteinExistence type="predicted"/>
<feature type="domain" description="Major facilitator superfamily (MFS) profile" evidence="8">
    <location>
        <begin position="118"/>
        <end position="632"/>
    </location>
</feature>
<feature type="transmembrane region" description="Helical" evidence="7">
    <location>
        <begin position="192"/>
        <end position="211"/>
    </location>
</feature>
<dbReference type="GO" id="GO:0016020">
    <property type="term" value="C:membrane"/>
    <property type="evidence" value="ECO:0007669"/>
    <property type="project" value="UniProtKB-SubCell"/>
</dbReference>
<feature type="transmembrane region" description="Helical" evidence="7">
    <location>
        <begin position="605"/>
        <end position="627"/>
    </location>
</feature>